<dbReference type="InterPro" id="IPR017871">
    <property type="entry name" value="ABC_transporter-like_CS"/>
</dbReference>
<keyword evidence="2 8" id="KW-1003">Cell membrane</keyword>
<evidence type="ECO:0000256" key="1">
    <source>
        <dbReference type="ARBA" id="ARBA00022448"/>
    </source>
</evidence>
<keyword evidence="6 8" id="KW-1278">Translocase</keyword>
<evidence type="ECO:0000313" key="11">
    <source>
        <dbReference type="Proteomes" id="UP000295719"/>
    </source>
</evidence>
<keyword evidence="3" id="KW-0997">Cell inner membrane</keyword>
<comment type="function">
    <text evidence="8">Part of the ABC transporter complex BtuCDF involved in vitamin B12 import. Responsible for energy coupling to the transport system.</text>
</comment>
<dbReference type="NCBIfam" id="NF002981">
    <property type="entry name" value="PRK03695.1"/>
    <property type="match status" value="1"/>
</dbReference>
<dbReference type="GO" id="GO:0015420">
    <property type="term" value="F:ABC-type vitamin B12 transporter activity"/>
    <property type="evidence" value="ECO:0007669"/>
    <property type="project" value="UniProtKB-UniRule"/>
</dbReference>
<dbReference type="CDD" id="cd03214">
    <property type="entry name" value="ABC_Iron-Siderophores_B12_Hemin"/>
    <property type="match status" value="1"/>
</dbReference>
<dbReference type="OrthoDB" id="5292475at2"/>
<evidence type="ECO:0000256" key="8">
    <source>
        <dbReference type="HAMAP-Rule" id="MF_01005"/>
    </source>
</evidence>
<dbReference type="Pfam" id="PF00005">
    <property type="entry name" value="ABC_tran"/>
    <property type="match status" value="1"/>
</dbReference>
<evidence type="ECO:0000256" key="6">
    <source>
        <dbReference type="ARBA" id="ARBA00022967"/>
    </source>
</evidence>
<dbReference type="FunFam" id="3.40.50.300:FF:000462">
    <property type="entry name" value="Vitamin B12 import ATP-binding protein BtuD"/>
    <property type="match status" value="1"/>
</dbReference>
<gene>
    <name evidence="8" type="primary">btuD</name>
    <name evidence="10" type="ORF">EDC52_10159</name>
</gene>
<comment type="caution">
    <text evidence="10">The sequence shown here is derived from an EMBL/GenBank/DDBJ whole genome shotgun (WGS) entry which is preliminary data.</text>
</comment>
<dbReference type="GO" id="GO:0005886">
    <property type="term" value="C:plasma membrane"/>
    <property type="evidence" value="ECO:0007669"/>
    <property type="project" value="UniProtKB-SubCell"/>
</dbReference>
<dbReference type="GO" id="GO:0016887">
    <property type="term" value="F:ATP hydrolysis activity"/>
    <property type="evidence" value="ECO:0007669"/>
    <property type="project" value="InterPro"/>
</dbReference>
<keyword evidence="11" id="KW-1185">Reference proteome</keyword>
<comment type="subcellular location">
    <subcellularLocation>
        <location evidence="8">Cell membrane</location>
        <topology evidence="8">Peripheral membrane protein</topology>
    </subcellularLocation>
</comment>
<dbReference type="PROSITE" id="PS00211">
    <property type="entry name" value="ABC_TRANSPORTER_1"/>
    <property type="match status" value="1"/>
</dbReference>
<keyword evidence="1 8" id="KW-0813">Transport</keyword>
<keyword evidence="5 8" id="KW-0067">ATP-binding</keyword>
<sequence length="279" mass="29979">MEPADSSNACFPLPAEGQAWRLVLFKVNISHRLSNVTLSHEAGGLIHLVGPNGAGKSSLLACIAGLLPAQGKLILSGKPIHHWHPRALGVYRGYLGQQAYPGGNLAVFQYLMLHQPDPADNSQALAQTVAYLAQALALDDKLHRRLASLSGGEWQRVRLAAVMLQVWPTINGQAGMLLLDEPAASLDIAQRVALDRLLAELTAAGMAVLVSSHDLNHSLRHADTVWLMDSGQLVCAGPAAEVMTPERLGPVFKVAFERLTAGEHSWLHACSQNLPIMTE</sequence>
<evidence type="ECO:0000256" key="5">
    <source>
        <dbReference type="ARBA" id="ARBA00022840"/>
    </source>
</evidence>
<dbReference type="InterPro" id="IPR003593">
    <property type="entry name" value="AAA+_ATPase"/>
</dbReference>
<organism evidence="10 11">
    <name type="scientific">Biostraticola tofi</name>
    <dbReference type="NCBI Taxonomy" id="466109"/>
    <lineage>
        <taxon>Bacteria</taxon>
        <taxon>Pseudomonadati</taxon>
        <taxon>Pseudomonadota</taxon>
        <taxon>Gammaproteobacteria</taxon>
        <taxon>Enterobacterales</taxon>
        <taxon>Bruguierivoracaceae</taxon>
        <taxon>Biostraticola</taxon>
    </lineage>
</organism>
<feature type="binding site" evidence="8">
    <location>
        <begin position="50"/>
        <end position="57"/>
    </location>
    <ligand>
        <name>ATP</name>
        <dbReference type="ChEBI" id="CHEBI:30616"/>
    </ligand>
</feature>
<dbReference type="SMART" id="SM00382">
    <property type="entry name" value="AAA"/>
    <property type="match status" value="1"/>
</dbReference>
<dbReference type="Proteomes" id="UP000295719">
    <property type="component" value="Unassembled WGS sequence"/>
</dbReference>
<dbReference type="EMBL" id="SMCR01000001">
    <property type="protein sequence ID" value="TCV99725.1"/>
    <property type="molecule type" value="Genomic_DNA"/>
</dbReference>
<name>A0A4V2W5G0_9GAMM</name>
<dbReference type="PANTHER" id="PTHR42734">
    <property type="entry name" value="METAL TRANSPORT SYSTEM ATP-BINDING PROTEIN TM_0124-RELATED"/>
    <property type="match status" value="1"/>
</dbReference>
<proteinExistence type="inferred from homology"/>
<evidence type="ECO:0000313" key="10">
    <source>
        <dbReference type="EMBL" id="TCV99725.1"/>
    </source>
</evidence>
<dbReference type="InterPro" id="IPR027417">
    <property type="entry name" value="P-loop_NTPase"/>
</dbReference>
<feature type="domain" description="ABC transporter" evidence="9">
    <location>
        <begin position="17"/>
        <end position="255"/>
    </location>
</feature>
<dbReference type="InterPro" id="IPR050153">
    <property type="entry name" value="Metal_Ion_Import_ABC"/>
</dbReference>
<dbReference type="GO" id="GO:0005524">
    <property type="term" value="F:ATP binding"/>
    <property type="evidence" value="ECO:0007669"/>
    <property type="project" value="UniProtKB-KW"/>
</dbReference>
<keyword evidence="4 8" id="KW-0547">Nucleotide-binding</keyword>
<reference evidence="10 11" key="1">
    <citation type="submission" date="2019-03" db="EMBL/GenBank/DDBJ databases">
        <title>Genomic Encyclopedia of Type Strains, Phase IV (KMG-IV): sequencing the most valuable type-strain genomes for metagenomic binning, comparative biology and taxonomic classification.</title>
        <authorList>
            <person name="Goeker M."/>
        </authorList>
    </citation>
    <scope>NUCLEOTIDE SEQUENCE [LARGE SCALE GENOMIC DNA]</scope>
    <source>
        <strain evidence="10 11">DSM 19580</strain>
    </source>
</reference>
<protein>
    <recommendedName>
        <fullName evidence="8">Vitamin B12 import ATP-binding protein BtuD</fullName>
        <ecNumber evidence="8">7.6.2.8</ecNumber>
    </recommendedName>
    <alternativeName>
        <fullName evidence="8">Vitamin B12-transporting ATPase</fullName>
    </alternativeName>
</protein>
<comment type="similarity">
    <text evidence="8">Belongs to the ABC transporter superfamily. Vitamin B12 importer (TC 3.A.1.13.1) family.</text>
</comment>
<comment type="catalytic activity">
    <reaction evidence="8">
        <text>an R-cob(III)alamin(out) + ATP + H2O = an R-cob(III)alamin(in) + ADP + phosphate + H(+)</text>
        <dbReference type="Rhea" id="RHEA:17873"/>
        <dbReference type="ChEBI" id="CHEBI:15377"/>
        <dbReference type="ChEBI" id="CHEBI:15378"/>
        <dbReference type="ChEBI" id="CHEBI:30616"/>
        <dbReference type="ChEBI" id="CHEBI:43474"/>
        <dbReference type="ChEBI" id="CHEBI:140785"/>
        <dbReference type="ChEBI" id="CHEBI:456216"/>
        <dbReference type="EC" id="7.6.2.8"/>
    </reaction>
</comment>
<evidence type="ECO:0000256" key="4">
    <source>
        <dbReference type="ARBA" id="ARBA00022741"/>
    </source>
</evidence>
<evidence type="ECO:0000256" key="7">
    <source>
        <dbReference type="ARBA" id="ARBA00023136"/>
    </source>
</evidence>
<dbReference type="Gene3D" id="3.40.50.300">
    <property type="entry name" value="P-loop containing nucleotide triphosphate hydrolases"/>
    <property type="match status" value="1"/>
</dbReference>
<evidence type="ECO:0000256" key="3">
    <source>
        <dbReference type="ARBA" id="ARBA00022519"/>
    </source>
</evidence>
<dbReference type="HAMAP" id="MF_01005">
    <property type="entry name" value="BtuD"/>
    <property type="match status" value="1"/>
</dbReference>
<dbReference type="PROSITE" id="PS50893">
    <property type="entry name" value="ABC_TRANSPORTER_2"/>
    <property type="match status" value="1"/>
</dbReference>
<dbReference type="PANTHER" id="PTHR42734:SF18">
    <property type="entry name" value="VITAMIN B12 IMPORT ATP-BINDING PROTEIN BTUD"/>
    <property type="match status" value="1"/>
</dbReference>
<dbReference type="AlphaFoldDB" id="A0A4V2W5G0"/>
<dbReference type="EC" id="7.6.2.8" evidence="8"/>
<accession>A0A4V2W5G0</accession>
<evidence type="ECO:0000256" key="2">
    <source>
        <dbReference type="ARBA" id="ARBA00022475"/>
    </source>
</evidence>
<dbReference type="SUPFAM" id="SSF52540">
    <property type="entry name" value="P-loop containing nucleoside triphosphate hydrolases"/>
    <property type="match status" value="1"/>
</dbReference>
<comment type="subunit">
    <text evidence="8">The complex is composed of two ATP-binding proteins (BtuD), two transmembrane proteins (BtuC) and a solute-binding protein (BtuF).</text>
</comment>
<dbReference type="InterPro" id="IPR023693">
    <property type="entry name" value="ABC_transptr_BtuD"/>
</dbReference>
<keyword evidence="7 8" id="KW-0472">Membrane</keyword>
<dbReference type="InterPro" id="IPR003439">
    <property type="entry name" value="ABC_transporter-like_ATP-bd"/>
</dbReference>
<evidence type="ECO:0000259" key="9">
    <source>
        <dbReference type="PROSITE" id="PS50893"/>
    </source>
</evidence>